<keyword evidence="4" id="KW-1185">Reference proteome</keyword>
<accession>A0A1B2J1P9</accession>
<evidence type="ECO:0000256" key="2">
    <source>
        <dbReference type="ARBA" id="ARBA00023287"/>
    </source>
</evidence>
<evidence type="ECO:0000313" key="3">
    <source>
        <dbReference type="EMBL" id="ANZ68222.1"/>
    </source>
</evidence>
<keyword evidence="2" id="KW-0178">Competence</keyword>
<name>A0A1B2J1P9_9LACO</name>
<dbReference type="OrthoDB" id="2296915at2"/>
<proteinExistence type="predicted"/>
<dbReference type="GO" id="GO:0030420">
    <property type="term" value="P:establishment of competence for transformation"/>
    <property type="evidence" value="ECO:0007669"/>
    <property type="project" value="UniProtKB-KW"/>
</dbReference>
<evidence type="ECO:0008006" key="5">
    <source>
        <dbReference type="Google" id="ProtNLM"/>
    </source>
</evidence>
<dbReference type="Proteomes" id="UP000093267">
    <property type="component" value="Chromosome"/>
</dbReference>
<dbReference type="InterPro" id="IPR012902">
    <property type="entry name" value="N_methyl_site"/>
</dbReference>
<protein>
    <recommendedName>
        <fullName evidence="5">Competence protein ComGF</fullName>
    </recommendedName>
</protein>
<reference evidence="3 4" key="1">
    <citation type="submission" date="2016-03" db="EMBL/GenBank/DDBJ databases">
        <title>Pediococcus and Lactobacillus from brewery environment - whole genome sequencing and assembly.</title>
        <authorList>
            <person name="Behr J."/>
            <person name="Geissler A.J."/>
            <person name="Vogel R.F."/>
        </authorList>
    </citation>
    <scope>NUCLEOTIDE SEQUENCE [LARGE SCALE GENOMIC DNA]</scope>
    <source>
        <strain evidence="3 4">TMW 1.1995</strain>
    </source>
</reference>
<dbReference type="Pfam" id="PF15980">
    <property type="entry name" value="ComGF"/>
    <property type="match status" value="1"/>
</dbReference>
<dbReference type="GO" id="GO:0009986">
    <property type="term" value="C:cell surface"/>
    <property type="evidence" value="ECO:0007669"/>
    <property type="project" value="UniProtKB-SubCell"/>
</dbReference>
<dbReference type="KEGG" id="lpd:AYR62_07660"/>
<dbReference type="AlphaFoldDB" id="A0A1B2J1P9"/>
<dbReference type="RefSeq" id="WP_065903533.1">
    <property type="nucleotide sequence ID" value="NZ_CP014912.1"/>
</dbReference>
<evidence type="ECO:0000256" key="1">
    <source>
        <dbReference type="ARBA" id="ARBA00004241"/>
    </source>
</evidence>
<sequence>MKRSGFTLVETIIALFVTALALLTLQMGYQWVNNHQQQRNAEQLDWYGLLGIIEGGRHEFDFDHIDGDEAFVHSNIEKKDYIIRYRPNMDEVMVTTKSGGYVPLMQHVTDLKFTENNHHLALNMTTSTHQKFAATTIIGAKE</sequence>
<dbReference type="PROSITE" id="PS00409">
    <property type="entry name" value="PROKAR_NTER_METHYL"/>
    <property type="match status" value="1"/>
</dbReference>
<evidence type="ECO:0000313" key="4">
    <source>
        <dbReference type="Proteomes" id="UP000093267"/>
    </source>
</evidence>
<dbReference type="InterPro" id="IPR016977">
    <property type="entry name" value="ComGF"/>
</dbReference>
<dbReference type="Pfam" id="PF07963">
    <property type="entry name" value="N_methyl"/>
    <property type="match status" value="1"/>
</dbReference>
<dbReference type="EMBL" id="CP014924">
    <property type="protein sequence ID" value="ANZ68222.1"/>
    <property type="molecule type" value="Genomic_DNA"/>
</dbReference>
<comment type="subcellular location">
    <subcellularLocation>
        <location evidence="1">Cell surface</location>
    </subcellularLocation>
</comment>
<gene>
    <name evidence="3" type="ORF">AYR63_14550</name>
</gene>
<dbReference type="STRING" id="240427.AYR62_07660"/>
<organism evidence="3 4">
    <name type="scientific">Secundilactobacillus paracollinoides</name>
    <dbReference type="NCBI Taxonomy" id="240427"/>
    <lineage>
        <taxon>Bacteria</taxon>
        <taxon>Bacillati</taxon>
        <taxon>Bacillota</taxon>
        <taxon>Bacilli</taxon>
        <taxon>Lactobacillales</taxon>
        <taxon>Lactobacillaceae</taxon>
        <taxon>Secundilactobacillus</taxon>
    </lineage>
</organism>